<keyword evidence="3" id="KW-0812">Transmembrane</keyword>
<evidence type="ECO:0000256" key="2">
    <source>
        <dbReference type="SAM" id="MobiDB-lite"/>
    </source>
</evidence>
<keyword evidence="1" id="KW-0378">Hydrolase</keyword>
<dbReference type="VEuPathDB" id="FungiDB:BD410DRAFT_792544"/>
<dbReference type="InterPro" id="IPR007312">
    <property type="entry name" value="Phosphoesterase"/>
</dbReference>
<dbReference type="GO" id="GO:0016788">
    <property type="term" value="F:hydrolase activity, acting on ester bonds"/>
    <property type="evidence" value="ECO:0007669"/>
    <property type="project" value="InterPro"/>
</dbReference>
<feature type="compositionally biased region" description="Low complexity" evidence="2">
    <location>
        <begin position="423"/>
        <end position="439"/>
    </location>
</feature>
<evidence type="ECO:0000256" key="4">
    <source>
        <dbReference type="SAM" id="SignalP"/>
    </source>
</evidence>
<dbReference type="PANTHER" id="PTHR31956">
    <property type="entry name" value="NON-SPECIFIC PHOSPHOLIPASE C4-RELATED"/>
    <property type="match status" value="1"/>
</dbReference>
<proteinExistence type="predicted"/>
<evidence type="ECO:0000256" key="3">
    <source>
        <dbReference type="SAM" id="Phobius"/>
    </source>
</evidence>
<dbReference type="Proteomes" id="UP000294933">
    <property type="component" value="Unassembled WGS sequence"/>
</dbReference>
<feature type="chain" id="PRO_5021495837" description="Phosphoesterase-domain-containing protein" evidence="4">
    <location>
        <begin position="18"/>
        <end position="474"/>
    </location>
</feature>
<dbReference type="Gene3D" id="3.40.720.10">
    <property type="entry name" value="Alkaline Phosphatase, subunit A"/>
    <property type="match status" value="1"/>
</dbReference>
<evidence type="ECO:0000313" key="5">
    <source>
        <dbReference type="EMBL" id="TDL19131.1"/>
    </source>
</evidence>
<feature type="region of interest" description="Disordered" evidence="2">
    <location>
        <begin position="407"/>
        <end position="443"/>
    </location>
</feature>
<evidence type="ECO:0008006" key="7">
    <source>
        <dbReference type="Google" id="ProtNLM"/>
    </source>
</evidence>
<sequence>MASSFLSLLLLTTSALGATTVPSFVAPAPAPTATSPSIYVGASNTTLNKTTVVPGKSFDRFIQIWLENTDFDDAVNSTQFQKYIKQGLLLNSYYAVTHPSVKPNYIASVSGDFFGMHDDAFYSIPNNISTVVDLLDAKNISWASYQENEPSDGYLGFNFTQPNYLNTSAPPYTYYVRKHNPLIIFSSVSSVPARASLIRNFNDFAVDVNAGAYPQWSFITPNLVNDGHDTDVGFISSWLEFWLDPLLADENFNDNRTLILLTFDENENGKINNKVSSILLGGALPANLKGTNDSTYYTHYSTLSTVQLNWGLGTLGRGDANKTMANVFSFVADAAGYKNENITGAAIPLTNFSGTYPGALNANIYIPFIAPNVSAVSPAGQPVFLAPGLNTSLTLANAPAPVNLTAKGEPLPGGVGTPGVGGAPPAATSASGAGAKPTTAGGGGTSGAVGFGRTAASLAAVCVGVVVVGLGMIL</sequence>
<keyword evidence="6" id="KW-1185">Reference proteome</keyword>
<feature type="signal peptide" evidence="4">
    <location>
        <begin position="1"/>
        <end position="17"/>
    </location>
</feature>
<dbReference type="EMBL" id="ML170200">
    <property type="protein sequence ID" value="TDL19131.1"/>
    <property type="molecule type" value="Genomic_DNA"/>
</dbReference>
<gene>
    <name evidence="5" type="ORF">BD410DRAFT_792544</name>
</gene>
<dbReference type="STRING" id="50990.A0A4Y7PVN6"/>
<dbReference type="AlphaFoldDB" id="A0A4Y7PVN6"/>
<reference evidence="5 6" key="1">
    <citation type="submission" date="2018-06" db="EMBL/GenBank/DDBJ databases">
        <title>A transcriptomic atlas of mushroom development highlights an independent origin of complex multicellularity.</title>
        <authorList>
            <consortium name="DOE Joint Genome Institute"/>
            <person name="Krizsan K."/>
            <person name="Almasi E."/>
            <person name="Merenyi Z."/>
            <person name="Sahu N."/>
            <person name="Viragh M."/>
            <person name="Koszo T."/>
            <person name="Mondo S."/>
            <person name="Kiss B."/>
            <person name="Balint B."/>
            <person name="Kues U."/>
            <person name="Barry K."/>
            <person name="Hegedus J.C."/>
            <person name="Henrissat B."/>
            <person name="Johnson J."/>
            <person name="Lipzen A."/>
            <person name="Ohm R."/>
            <person name="Nagy I."/>
            <person name="Pangilinan J."/>
            <person name="Yan J."/>
            <person name="Xiong Y."/>
            <person name="Grigoriev I.V."/>
            <person name="Hibbett D.S."/>
            <person name="Nagy L.G."/>
        </authorList>
    </citation>
    <scope>NUCLEOTIDE SEQUENCE [LARGE SCALE GENOMIC DNA]</scope>
    <source>
        <strain evidence="5 6">SZMC22713</strain>
    </source>
</reference>
<dbReference type="GO" id="GO:0009395">
    <property type="term" value="P:phospholipid catabolic process"/>
    <property type="evidence" value="ECO:0007669"/>
    <property type="project" value="TreeGrafter"/>
</dbReference>
<dbReference type="Pfam" id="PF04185">
    <property type="entry name" value="Phosphoesterase"/>
    <property type="match status" value="1"/>
</dbReference>
<evidence type="ECO:0000256" key="1">
    <source>
        <dbReference type="ARBA" id="ARBA00022801"/>
    </source>
</evidence>
<keyword evidence="4" id="KW-0732">Signal</keyword>
<organism evidence="5 6">
    <name type="scientific">Rickenella mellea</name>
    <dbReference type="NCBI Taxonomy" id="50990"/>
    <lineage>
        <taxon>Eukaryota</taxon>
        <taxon>Fungi</taxon>
        <taxon>Dikarya</taxon>
        <taxon>Basidiomycota</taxon>
        <taxon>Agaricomycotina</taxon>
        <taxon>Agaricomycetes</taxon>
        <taxon>Hymenochaetales</taxon>
        <taxon>Rickenellaceae</taxon>
        <taxon>Rickenella</taxon>
    </lineage>
</organism>
<feature type="transmembrane region" description="Helical" evidence="3">
    <location>
        <begin position="455"/>
        <end position="473"/>
    </location>
</feature>
<name>A0A4Y7PVN6_9AGAM</name>
<keyword evidence="3" id="KW-1133">Transmembrane helix</keyword>
<dbReference type="PANTHER" id="PTHR31956:SF8">
    <property type="entry name" value="ACID PHOSPHATASE PHOA (AFU_ORTHOLOGUE AFUA_1G03570)"/>
    <property type="match status" value="1"/>
</dbReference>
<evidence type="ECO:0000313" key="6">
    <source>
        <dbReference type="Proteomes" id="UP000294933"/>
    </source>
</evidence>
<protein>
    <recommendedName>
        <fullName evidence="7">Phosphoesterase-domain-containing protein</fullName>
    </recommendedName>
</protein>
<feature type="compositionally biased region" description="Gly residues" evidence="2">
    <location>
        <begin position="411"/>
        <end position="422"/>
    </location>
</feature>
<accession>A0A4Y7PVN6</accession>
<dbReference type="InterPro" id="IPR017850">
    <property type="entry name" value="Alkaline_phosphatase_core_sf"/>
</dbReference>
<dbReference type="OrthoDB" id="5135119at2759"/>
<keyword evidence="3" id="KW-0472">Membrane</keyword>